<keyword evidence="3" id="KW-1185">Reference proteome</keyword>
<protein>
    <submittedName>
        <fullName evidence="2">Uncharacterized protein DUF3304</fullName>
    </submittedName>
</protein>
<accession>A0ABX9K0X1</accession>
<dbReference type="Pfam" id="PF11745">
    <property type="entry name" value="DUF3304"/>
    <property type="match status" value="1"/>
</dbReference>
<dbReference type="Proteomes" id="UP000256345">
    <property type="component" value="Unassembled WGS sequence"/>
</dbReference>
<proteinExistence type="predicted"/>
<reference evidence="2 3" key="1">
    <citation type="submission" date="2018-08" db="EMBL/GenBank/DDBJ databases">
        <title>Genomic Encyclopedia of Archaeal and Bacterial Type Strains, Phase II (KMG-II): from individual species to whole genera.</title>
        <authorList>
            <person name="Goeker M."/>
        </authorList>
    </citation>
    <scope>NUCLEOTIDE SEQUENCE [LARGE SCALE GENOMIC DNA]</scope>
    <source>
        <strain evidence="2 3">DSM 2261</strain>
    </source>
</reference>
<dbReference type="PROSITE" id="PS51257">
    <property type="entry name" value="PROKAR_LIPOPROTEIN"/>
    <property type="match status" value="1"/>
</dbReference>
<organism evidence="2 3">
    <name type="scientific">Archangium gephyra</name>
    <dbReference type="NCBI Taxonomy" id="48"/>
    <lineage>
        <taxon>Bacteria</taxon>
        <taxon>Pseudomonadati</taxon>
        <taxon>Myxococcota</taxon>
        <taxon>Myxococcia</taxon>
        <taxon>Myxococcales</taxon>
        <taxon>Cystobacterineae</taxon>
        <taxon>Archangiaceae</taxon>
        <taxon>Archangium</taxon>
    </lineage>
</organism>
<feature type="compositionally biased region" description="Basic and acidic residues" evidence="1">
    <location>
        <begin position="163"/>
        <end position="179"/>
    </location>
</feature>
<comment type="caution">
    <text evidence="2">The sequence shown here is derived from an EMBL/GenBank/DDBJ whole genome shotgun (WGS) entry which is preliminary data.</text>
</comment>
<sequence length="198" mass="21571">MKTGSTGRPRARVFQRVARYCVLLGALSGLAGCKKPKTGENPGGQTGQAAETTPPSLEPISLEINGFNYTDLYIDNFSVNGNSGGNLYVSSPTSGGGGSTCCASWFRNMTVPMRLEITWTRDRKRWCTKEVHTTGPTPANPHHLAVHFFPDGHIEAALSEDLPEPKLRLERASPTERKKSGNTVSDEQVARCQDAYPY</sequence>
<evidence type="ECO:0000313" key="3">
    <source>
        <dbReference type="Proteomes" id="UP000256345"/>
    </source>
</evidence>
<dbReference type="InterPro" id="IPR021733">
    <property type="entry name" value="DUF3304"/>
</dbReference>
<gene>
    <name evidence="2" type="ORF">ATI61_106521</name>
</gene>
<evidence type="ECO:0000313" key="2">
    <source>
        <dbReference type="EMBL" id="REG31051.1"/>
    </source>
</evidence>
<evidence type="ECO:0000256" key="1">
    <source>
        <dbReference type="SAM" id="MobiDB-lite"/>
    </source>
</evidence>
<feature type="region of interest" description="Disordered" evidence="1">
    <location>
        <begin position="34"/>
        <end position="57"/>
    </location>
</feature>
<dbReference type="EMBL" id="QUMU01000006">
    <property type="protein sequence ID" value="REG31051.1"/>
    <property type="molecule type" value="Genomic_DNA"/>
</dbReference>
<feature type="region of interest" description="Disordered" evidence="1">
    <location>
        <begin position="161"/>
        <end position="198"/>
    </location>
</feature>
<name>A0ABX9K0X1_9BACT</name>